<dbReference type="PANTHER" id="PTHR10160">
    <property type="entry name" value="NAD(P) TRANSHYDROGENASE"/>
    <property type="match status" value="1"/>
</dbReference>
<accession>A0A4R1LUV4</accession>
<evidence type="ECO:0000256" key="4">
    <source>
        <dbReference type="ARBA" id="ARBA00022741"/>
    </source>
</evidence>
<dbReference type="Pfam" id="PF01262">
    <property type="entry name" value="AlaDh_PNT_C"/>
    <property type="match status" value="1"/>
</dbReference>
<comment type="similarity">
    <text evidence="2">Belongs to the AlaDH/PNT family.</text>
</comment>
<evidence type="ECO:0000256" key="9">
    <source>
        <dbReference type="ARBA" id="ARBA00071353"/>
    </source>
</evidence>
<feature type="domain" description="Alanine dehydrogenase/pyridine nucleotide transhydrogenase N-terminal" evidence="13">
    <location>
        <begin position="4"/>
        <end position="137"/>
    </location>
</feature>
<dbReference type="NCBIfam" id="NF006942">
    <property type="entry name" value="PRK09424.1"/>
    <property type="match status" value="1"/>
</dbReference>
<keyword evidence="5" id="KW-0521">NADP</keyword>
<comment type="caution">
    <text evidence="14">The sequence shown here is derived from an EMBL/GenBank/DDBJ whole genome shotgun (WGS) entry which is preliminary data.</text>
</comment>
<evidence type="ECO:0000313" key="14">
    <source>
        <dbReference type="EMBL" id="TCK83138.1"/>
    </source>
</evidence>
<evidence type="ECO:0000313" key="15">
    <source>
        <dbReference type="Proteomes" id="UP000294616"/>
    </source>
</evidence>
<name>A0A4R1LUV4_9SPHI</name>
<dbReference type="Pfam" id="PF05222">
    <property type="entry name" value="AlaDh_PNT_N"/>
    <property type="match status" value="1"/>
</dbReference>
<comment type="function">
    <text evidence="1">The transhydrogenation between NADH and NADP is coupled to respiration and ATP hydrolysis and functions as a proton pump across the membrane.</text>
</comment>
<dbReference type="SUPFAM" id="SSF51735">
    <property type="entry name" value="NAD(P)-binding Rossmann-fold domains"/>
    <property type="match status" value="1"/>
</dbReference>
<dbReference type="GO" id="GO:0050661">
    <property type="term" value="F:NADP binding"/>
    <property type="evidence" value="ECO:0007669"/>
    <property type="project" value="TreeGrafter"/>
</dbReference>
<dbReference type="GO" id="GO:0006740">
    <property type="term" value="P:NADPH regeneration"/>
    <property type="evidence" value="ECO:0007669"/>
    <property type="project" value="TreeGrafter"/>
</dbReference>
<evidence type="ECO:0000256" key="6">
    <source>
        <dbReference type="ARBA" id="ARBA00022967"/>
    </source>
</evidence>
<keyword evidence="7" id="KW-0520">NAD</keyword>
<evidence type="ECO:0000256" key="10">
    <source>
        <dbReference type="ARBA" id="ARBA00076996"/>
    </source>
</evidence>
<sequence length="374" mass="40235">MKLGVLKESKEKEKRVALTPELVKQLIKKEFEILIEQGAGDESKFSDSDYIAAGASIASKSEICNTDVILKVNAPTLEEANLMKNGAISISLLYAYTQKELLEVFKTKQISAFAMDAVPRISRAQKMDALSSQANLAGYKSVIMAADALGKIFPLMMTAAGTITPAKVLIFGAGVAGLQAIATAKRLGAVVEVSDVRLETKEQVESLGGRFLVVEGADEVKTEGGYAKEVSAEFLAKQKKLVEDKIKDADIVITTALVIGKKSPLLVTEEMVKSMKSGSVIVDMAVESGGNCELSEFNKTVVKHGVTIIGESNLPALLPINASQLYATNISTLLLHLANKEGFKWEMEEDITKGALITHQGELVHEFTKSILSK</sequence>
<evidence type="ECO:0000256" key="5">
    <source>
        <dbReference type="ARBA" id="ARBA00022857"/>
    </source>
</evidence>
<evidence type="ECO:0000256" key="11">
    <source>
        <dbReference type="ARBA" id="ARBA00084087"/>
    </source>
</evidence>
<protein>
    <recommendedName>
        <fullName evidence="9">NAD(P) transhydrogenase subunit alpha part 1</fullName>
        <ecNumber evidence="3">7.1.1.1</ecNumber>
    </recommendedName>
    <alternativeName>
        <fullName evidence="11">Nicotinamide nucleotide transhydrogenase subunit alpha 1</fullName>
    </alternativeName>
    <alternativeName>
        <fullName evidence="10">Pyridine nucleotide transhydrogenase subunit alpha 1</fullName>
    </alternativeName>
</protein>
<dbReference type="FunFam" id="3.40.50.720:FF:000188">
    <property type="entry name" value="NAD(P) transhydrogenase alpha subunit 1"/>
    <property type="match status" value="1"/>
</dbReference>
<dbReference type="GO" id="GO:0008750">
    <property type="term" value="F:proton-translocating NAD(P)+ transhydrogenase activity"/>
    <property type="evidence" value="ECO:0007669"/>
    <property type="project" value="UniProtKB-EC"/>
</dbReference>
<dbReference type="InterPro" id="IPR036291">
    <property type="entry name" value="NAD(P)-bd_dom_sf"/>
</dbReference>
<dbReference type="RefSeq" id="WP_132223801.1">
    <property type="nucleotide sequence ID" value="NZ_SMGO01000002.1"/>
</dbReference>
<feature type="domain" description="Alanine dehydrogenase/pyridine nucleotide transhydrogenase NAD(H)-binding" evidence="12">
    <location>
        <begin position="146"/>
        <end position="310"/>
    </location>
</feature>
<dbReference type="GO" id="GO:0016491">
    <property type="term" value="F:oxidoreductase activity"/>
    <property type="evidence" value="ECO:0007669"/>
    <property type="project" value="InterPro"/>
</dbReference>
<reference evidence="14 15" key="1">
    <citation type="submission" date="2019-03" db="EMBL/GenBank/DDBJ databases">
        <title>Genomic Encyclopedia of Archaeal and Bacterial Type Strains, Phase II (KMG-II): from individual species to whole genera.</title>
        <authorList>
            <person name="Goeker M."/>
        </authorList>
    </citation>
    <scope>NUCLEOTIDE SEQUENCE [LARGE SCALE GENOMIC DNA]</scope>
    <source>
        <strain evidence="14 15">DSM 22554</strain>
    </source>
</reference>
<dbReference type="InterPro" id="IPR007698">
    <property type="entry name" value="AlaDH/PNT_NAD(H)-bd"/>
</dbReference>
<dbReference type="PANTHER" id="PTHR10160:SF19">
    <property type="entry name" value="PROTON-TRANSLOCATING NAD(P)(+) TRANSHYDROGENASE"/>
    <property type="match status" value="1"/>
</dbReference>
<evidence type="ECO:0000256" key="2">
    <source>
        <dbReference type="ARBA" id="ARBA00005689"/>
    </source>
</evidence>
<keyword evidence="15" id="KW-1185">Reference proteome</keyword>
<evidence type="ECO:0000259" key="13">
    <source>
        <dbReference type="SMART" id="SM01003"/>
    </source>
</evidence>
<keyword evidence="4" id="KW-0547">Nucleotide-binding</keyword>
<proteinExistence type="inferred from homology"/>
<comment type="catalytic activity">
    <reaction evidence="8">
        <text>NAD(+) + NADPH + H(+)(in) = NADH + NADP(+) + H(+)(out)</text>
        <dbReference type="Rhea" id="RHEA:47992"/>
        <dbReference type="ChEBI" id="CHEBI:15378"/>
        <dbReference type="ChEBI" id="CHEBI:57540"/>
        <dbReference type="ChEBI" id="CHEBI:57783"/>
        <dbReference type="ChEBI" id="CHEBI:57945"/>
        <dbReference type="ChEBI" id="CHEBI:58349"/>
        <dbReference type="EC" id="7.1.1.1"/>
    </reaction>
</comment>
<dbReference type="SMART" id="SM01003">
    <property type="entry name" value="AlaDh_PNT_N"/>
    <property type="match status" value="1"/>
</dbReference>
<dbReference type="EMBL" id="SMGO01000002">
    <property type="protein sequence ID" value="TCK83138.1"/>
    <property type="molecule type" value="Genomic_DNA"/>
</dbReference>
<keyword evidence="6" id="KW-1278">Translocase</keyword>
<dbReference type="PROSITE" id="PS00837">
    <property type="entry name" value="ALADH_PNT_2"/>
    <property type="match status" value="1"/>
</dbReference>
<evidence type="ECO:0000256" key="8">
    <source>
        <dbReference type="ARBA" id="ARBA00048202"/>
    </source>
</evidence>
<dbReference type="GO" id="GO:0005886">
    <property type="term" value="C:plasma membrane"/>
    <property type="evidence" value="ECO:0007669"/>
    <property type="project" value="TreeGrafter"/>
</dbReference>
<gene>
    <name evidence="14" type="ORF">C8N28_1727</name>
</gene>
<dbReference type="EC" id="7.1.1.1" evidence="3"/>
<dbReference type="InterPro" id="IPR008143">
    <property type="entry name" value="Ala_DH/PNT_CS2"/>
</dbReference>
<evidence type="ECO:0000256" key="1">
    <source>
        <dbReference type="ARBA" id="ARBA00003943"/>
    </source>
</evidence>
<evidence type="ECO:0000256" key="7">
    <source>
        <dbReference type="ARBA" id="ARBA00023027"/>
    </source>
</evidence>
<evidence type="ECO:0000259" key="12">
    <source>
        <dbReference type="SMART" id="SM01002"/>
    </source>
</evidence>
<dbReference type="SMART" id="SM01002">
    <property type="entry name" value="AlaDh_PNT_C"/>
    <property type="match status" value="1"/>
</dbReference>
<dbReference type="SUPFAM" id="SSF52283">
    <property type="entry name" value="Formate/glycerate dehydrogenase catalytic domain-like"/>
    <property type="match status" value="1"/>
</dbReference>
<dbReference type="CDD" id="cd05304">
    <property type="entry name" value="Rubrum_tdh"/>
    <property type="match status" value="1"/>
</dbReference>
<dbReference type="InterPro" id="IPR007886">
    <property type="entry name" value="AlaDH/PNT_N"/>
</dbReference>
<dbReference type="Gene3D" id="3.40.50.720">
    <property type="entry name" value="NAD(P)-binding Rossmann-like Domain"/>
    <property type="match status" value="2"/>
</dbReference>
<evidence type="ECO:0000256" key="3">
    <source>
        <dbReference type="ARBA" id="ARBA00012943"/>
    </source>
</evidence>
<dbReference type="OrthoDB" id="9804592at2"/>
<dbReference type="AlphaFoldDB" id="A0A4R1LUV4"/>
<organism evidence="14 15">
    <name type="scientific">Albibacterium bauzanense</name>
    <dbReference type="NCBI Taxonomy" id="653929"/>
    <lineage>
        <taxon>Bacteria</taxon>
        <taxon>Pseudomonadati</taxon>
        <taxon>Bacteroidota</taxon>
        <taxon>Sphingobacteriia</taxon>
        <taxon>Sphingobacteriales</taxon>
        <taxon>Sphingobacteriaceae</taxon>
        <taxon>Albibacterium</taxon>
    </lineage>
</organism>
<dbReference type="Proteomes" id="UP000294616">
    <property type="component" value="Unassembled WGS sequence"/>
</dbReference>